<dbReference type="Proteomes" id="UP000886520">
    <property type="component" value="Chromosome 7"/>
</dbReference>
<evidence type="ECO:0000313" key="4">
    <source>
        <dbReference type="Proteomes" id="UP000886520"/>
    </source>
</evidence>
<dbReference type="EMBL" id="JABFUD020000007">
    <property type="protein sequence ID" value="KAI5077823.1"/>
    <property type="molecule type" value="Genomic_DNA"/>
</dbReference>
<proteinExistence type="predicted"/>
<dbReference type="InterPro" id="IPR011990">
    <property type="entry name" value="TPR-like_helical_dom_sf"/>
</dbReference>
<name>A0A9D4V1Z7_ADICA</name>
<dbReference type="Pfam" id="PF13041">
    <property type="entry name" value="PPR_2"/>
    <property type="match status" value="1"/>
</dbReference>
<evidence type="ECO:0000313" key="3">
    <source>
        <dbReference type="EMBL" id="KAI5077823.1"/>
    </source>
</evidence>
<keyword evidence="1" id="KW-0677">Repeat</keyword>
<dbReference type="PANTHER" id="PTHR47926">
    <property type="entry name" value="PENTATRICOPEPTIDE REPEAT-CONTAINING PROTEIN"/>
    <property type="match status" value="1"/>
</dbReference>
<protein>
    <recommendedName>
        <fullName evidence="5">Pentatricopeptide repeat-containing protein</fullName>
    </recommendedName>
</protein>
<dbReference type="GO" id="GO:0048731">
    <property type="term" value="P:system development"/>
    <property type="evidence" value="ECO:0007669"/>
    <property type="project" value="UniProtKB-ARBA"/>
</dbReference>
<dbReference type="SUPFAM" id="SSF48452">
    <property type="entry name" value="TPR-like"/>
    <property type="match status" value="1"/>
</dbReference>
<evidence type="ECO:0000256" key="2">
    <source>
        <dbReference type="PROSITE-ProRule" id="PRU00708"/>
    </source>
</evidence>
<keyword evidence="4" id="KW-1185">Reference proteome</keyword>
<dbReference type="InterPro" id="IPR002885">
    <property type="entry name" value="PPR_rpt"/>
</dbReference>
<dbReference type="GO" id="GO:0003723">
    <property type="term" value="F:RNA binding"/>
    <property type="evidence" value="ECO:0007669"/>
    <property type="project" value="InterPro"/>
</dbReference>
<dbReference type="NCBIfam" id="TIGR00756">
    <property type="entry name" value="PPR"/>
    <property type="match status" value="1"/>
</dbReference>
<organism evidence="3 4">
    <name type="scientific">Adiantum capillus-veneris</name>
    <name type="common">Maidenhair fern</name>
    <dbReference type="NCBI Taxonomy" id="13818"/>
    <lineage>
        <taxon>Eukaryota</taxon>
        <taxon>Viridiplantae</taxon>
        <taxon>Streptophyta</taxon>
        <taxon>Embryophyta</taxon>
        <taxon>Tracheophyta</taxon>
        <taxon>Polypodiopsida</taxon>
        <taxon>Polypodiidae</taxon>
        <taxon>Polypodiales</taxon>
        <taxon>Pteridineae</taxon>
        <taxon>Pteridaceae</taxon>
        <taxon>Vittarioideae</taxon>
        <taxon>Adiantum</taxon>
    </lineage>
</organism>
<accession>A0A9D4V1Z7</accession>
<evidence type="ECO:0000256" key="1">
    <source>
        <dbReference type="ARBA" id="ARBA00022737"/>
    </source>
</evidence>
<dbReference type="Pfam" id="PF13812">
    <property type="entry name" value="PPR_3"/>
    <property type="match status" value="1"/>
</dbReference>
<sequence>MYRRAFHGQQQDRHGTILPFDAHSALVEGPHLSSSDQHLQSLCKAGLLARAVDALSQLHTLVSDATYLRLLKACIKLRLPTYAKQVHLHIACHRTPAQVTGFLGGYLVIALARCGAVEDAVQISFTLSHRTVFSWTAIISAYPYIYQPLQSLWAVLEAEHVLSALPEPDVVSWNAMLSVLVDQACGVLAEGNVLLIQSRSAKLVALDIGQAVHADADKSGFTADVLVGTTLASMYKKCGTLSKAENVFTTMRQHNAVSWTTMLSAYVEQGHGERALCFFRQMRVEGFIPNQLTYLFALQACVILADRSIGANGASMKVIALEVGRGLCVDACKENFLEEPSISSTVLSLYGKCGAFEEAEGLFDNLSVKNVVSWTAMLSMYVEQGQSMKALQLFEALKETVPVDIVVLLYVLQACSEAGSLLTCKQVHFDIVSSGHDSLPSAAATLIHAYGGCASIQDRYAVFDKASKPDIILWNVCCAGNKGDGSDSICLQMFEGLELASLEPDAVTFSAALSACNYAGDVSLGVEIFVSMMQDSGIHPDLRHYSIIIDLLVRAGNFRRVENMLEQMSTEADYALWFCILSACRMHGNVDLAKRAFDGAIRIMPNCASPYVMLSNIYAEAGLHELATEVENARLAEGAWEFGPELE</sequence>
<dbReference type="PANTHER" id="PTHR47926:SF533">
    <property type="entry name" value="DYW DOMAIN-CONTAINING PROTEIN"/>
    <property type="match status" value="1"/>
</dbReference>
<evidence type="ECO:0008006" key="5">
    <source>
        <dbReference type="Google" id="ProtNLM"/>
    </source>
</evidence>
<dbReference type="GO" id="GO:0009451">
    <property type="term" value="P:RNA modification"/>
    <property type="evidence" value="ECO:0007669"/>
    <property type="project" value="InterPro"/>
</dbReference>
<dbReference type="FunFam" id="1.25.40.10:FF:000158">
    <property type="entry name" value="pentatricopeptide repeat-containing protein At2g33680"/>
    <property type="match status" value="1"/>
</dbReference>
<gene>
    <name evidence="3" type="ORF">GOP47_0007647</name>
</gene>
<dbReference type="PROSITE" id="PS51375">
    <property type="entry name" value="PPR"/>
    <property type="match status" value="3"/>
</dbReference>
<dbReference type="Gene3D" id="1.25.40.10">
    <property type="entry name" value="Tetratricopeptide repeat domain"/>
    <property type="match status" value="4"/>
</dbReference>
<feature type="repeat" description="PPR" evidence="2">
    <location>
        <begin position="370"/>
        <end position="400"/>
    </location>
</feature>
<dbReference type="AlphaFoldDB" id="A0A9D4V1Z7"/>
<comment type="caution">
    <text evidence="3">The sequence shown here is derived from an EMBL/GenBank/DDBJ whole genome shotgun (WGS) entry which is preliminary data.</text>
</comment>
<reference evidence="3" key="1">
    <citation type="submission" date="2021-01" db="EMBL/GenBank/DDBJ databases">
        <title>Adiantum capillus-veneris genome.</title>
        <authorList>
            <person name="Fang Y."/>
            <person name="Liao Q."/>
        </authorList>
    </citation>
    <scope>NUCLEOTIDE SEQUENCE</scope>
    <source>
        <strain evidence="3">H3</strain>
        <tissue evidence="3">Leaf</tissue>
    </source>
</reference>
<feature type="repeat" description="PPR" evidence="2">
    <location>
        <begin position="255"/>
        <end position="289"/>
    </location>
</feature>
<dbReference type="InterPro" id="IPR046960">
    <property type="entry name" value="PPR_At4g14850-like_plant"/>
</dbReference>
<dbReference type="FunFam" id="1.25.40.10:FF:000073">
    <property type="entry name" value="Pentatricopeptide repeat-containing protein chloroplastic"/>
    <property type="match status" value="1"/>
</dbReference>
<feature type="repeat" description="PPR" evidence="2">
    <location>
        <begin position="505"/>
        <end position="540"/>
    </location>
</feature>
<dbReference type="OrthoDB" id="1922227at2759"/>
<dbReference type="Pfam" id="PF01535">
    <property type="entry name" value="PPR"/>
    <property type="match status" value="2"/>
</dbReference>